<evidence type="ECO:0000256" key="6">
    <source>
        <dbReference type="ARBA" id="ARBA00022852"/>
    </source>
</evidence>
<proteinExistence type="inferred from homology"/>
<dbReference type="AlphaFoldDB" id="A0A0H2VIR9"/>
<dbReference type="InterPro" id="IPR008846">
    <property type="entry name" value="PSMbeta"/>
</dbReference>
<evidence type="ECO:0000313" key="8">
    <source>
        <dbReference type="EMBL" id="AAO05868.1"/>
    </source>
</evidence>
<sequence>MYVRNSYVSVSQTTTREDYIMSGIVESLHNAVNAGLHVKQDWVDMGFGIADTVAKIVDQVLKFV</sequence>
<dbReference type="GO" id="GO:0090729">
    <property type="term" value="F:toxin activity"/>
    <property type="evidence" value="ECO:0007669"/>
    <property type="project" value="UniProtKB-KW"/>
</dbReference>
<keyword evidence="6" id="KW-0204">Cytolysis</keyword>
<evidence type="ECO:0000256" key="7">
    <source>
        <dbReference type="ARBA" id="ARBA00023026"/>
    </source>
</evidence>
<keyword evidence="3" id="KW-0964">Secreted</keyword>
<dbReference type="Pfam" id="PF05480">
    <property type="entry name" value="PSMbeta"/>
    <property type="match status" value="1"/>
</dbReference>
<dbReference type="OrthoDB" id="2396853at2"/>
<keyword evidence="7" id="KW-0843">Virulence</keyword>
<name>A0A0H2VIR9_STAES</name>
<evidence type="ECO:0000256" key="5">
    <source>
        <dbReference type="ARBA" id="ARBA00022735"/>
    </source>
</evidence>
<dbReference type="KEGG" id="sep:SE_2226"/>
<dbReference type="GO" id="GO:0005576">
    <property type="term" value="C:extracellular region"/>
    <property type="evidence" value="ECO:0007669"/>
    <property type="project" value="UniProtKB-SubCell"/>
</dbReference>
<dbReference type="HOGENOM" id="CLU_207329_0_0_9"/>
<comment type="similarity">
    <text evidence="2">Belongs to the staphylococcal hemolytic protein family.</text>
</comment>
<evidence type="ECO:0000256" key="1">
    <source>
        <dbReference type="ARBA" id="ARBA00004613"/>
    </source>
</evidence>
<evidence type="ECO:0000313" key="9">
    <source>
        <dbReference type="Proteomes" id="UP000001411"/>
    </source>
</evidence>
<evidence type="ECO:0000256" key="4">
    <source>
        <dbReference type="ARBA" id="ARBA00022656"/>
    </source>
</evidence>
<dbReference type="PATRIC" id="fig|176280.10.peg.2173"/>
<keyword evidence="5" id="KW-0354">Hemolysis</keyword>
<organism evidence="8 9">
    <name type="scientific">Staphylococcus epidermidis (strain ATCC 12228 / FDA PCI 1200)</name>
    <dbReference type="NCBI Taxonomy" id="176280"/>
    <lineage>
        <taxon>Bacteria</taxon>
        <taxon>Bacillati</taxon>
        <taxon>Bacillota</taxon>
        <taxon>Bacilli</taxon>
        <taxon>Bacillales</taxon>
        <taxon>Staphylococcaceae</taxon>
        <taxon>Staphylococcus</taxon>
    </lineage>
</organism>
<keyword evidence="4" id="KW-0800">Toxin</keyword>
<dbReference type="Proteomes" id="UP000001411">
    <property type="component" value="Chromosome"/>
</dbReference>
<accession>A0A0H2VIR9</accession>
<dbReference type="GO" id="GO:0031640">
    <property type="term" value="P:killing of cells of another organism"/>
    <property type="evidence" value="ECO:0007669"/>
    <property type="project" value="UniProtKB-KW"/>
</dbReference>
<dbReference type="eggNOG" id="ENOG5032C1P">
    <property type="taxonomic scope" value="Bacteria"/>
</dbReference>
<comment type="subcellular location">
    <subcellularLocation>
        <location evidence="1">Secreted</location>
    </subcellularLocation>
</comment>
<protein>
    <recommendedName>
        <fullName evidence="10">Beta-class phenol-soluble modulin</fullName>
    </recommendedName>
</protein>
<evidence type="ECO:0000256" key="3">
    <source>
        <dbReference type="ARBA" id="ARBA00022525"/>
    </source>
</evidence>
<evidence type="ECO:0008006" key="10">
    <source>
        <dbReference type="Google" id="ProtNLM"/>
    </source>
</evidence>
<reference evidence="8 9" key="1">
    <citation type="journal article" date="2003" name="Mol. Microbiol.">
        <title>Genome-based analysis of virulence genes in a non-biofilm-forming Staphylococcus epidermidis strain (ATCC 12228).</title>
        <authorList>
            <person name="Zhang Y.Q."/>
            <person name="Ren S.X."/>
            <person name="Li H.L."/>
            <person name="Wang Y.X."/>
            <person name="Fu G."/>
            <person name="Yang J."/>
            <person name="Qin Z.Q."/>
            <person name="Miao Y.G."/>
            <person name="Wang W.Y."/>
            <person name="Chen R.S."/>
            <person name="Shen Y."/>
            <person name="Chen Z."/>
            <person name="Yuan Z.H."/>
            <person name="Zhao G.P."/>
            <person name="Qu D."/>
            <person name="Danchin A."/>
            <person name="Wen Y.M."/>
        </authorList>
    </citation>
    <scope>NUCLEOTIDE SEQUENCE [LARGE SCALE GENOMIC DNA]</scope>
    <source>
        <strain evidence="9">ATCC 12228 / FDA PCI 1200</strain>
    </source>
</reference>
<evidence type="ECO:0000256" key="2">
    <source>
        <dbReference type="ARBA" id="ARBA00006367"/>
    </source>
</evidence>
<gene>
    <name evidence="8" type="ordered locus">SE_2226</name>
</gene>
<dbReference type="EMBL" id="AE015929">
    <property type="protein sequence ID" value="AAO05868.1"/>
    <property type="molecule type" value="Genomic_DNA"/>
</dbReference>